<dbReference type="SUPFAM" id="SSF52540">
    <property type="entry name" value="P-loop containing nucleoside triphosphate hydrolases"/>
    <property type="match status" value="1"/>
</dbReference>
<evidence type="ECO:0000313" key="2">
    <source>
        <dbReference type="Proteomes" id="UP000539032"/>
    </source>
</evidence>
<dbReference type="Gene3D" id="3.40.50.300">
    <property type="entry name" value="P-loop containing nucleotide triphosphate hydrolases"/>
    <property type="match status" value="1"/>
</dbReference>
<dbReference type="AlphaFoldDB" id="A0A7L4HK32"/>
<feature type="non-terminal residue" evidence="1">
    <location>
        <position position="1"/>
    </location>
</feature>
<sequence length="95" mass="10431">QAITRSYLHEAHSMLLLYETGSQSSFISIHQWIEDIKVGEGSLFCKTSAKDSTNVVEAVLHLAWEVKRTAGQSKGHSTGLDLSIPPRAAPCCCWT</sequence>
<protein>
    <submittedName>
        <fullName evidence="1">RASEF protein</fullName>
    </submittedName>
</protein>
<name>A0A7L4HK32_SCOUM</name>
<dbReference type="Proteomes" id="UP000539032">
    <property type="component" value="Unassembled WGS sequence"/>
</dbReference>
<organism evidence="1 2">
    <name type="scientific">Scopus umbretta</name>
    <name type="common">Hammerkop</name>
    <dbReference type="NCBI Taxonomy" id="33581"/>
    <lineage>
        <taxon>Eukaryota</taxon>
        <taxon>Metazoa</taxon>
        <taxon>Chordata</taxon>
        <taxon>Craniata</taxon>
        <taxon>Vertebrata</taxon>
        <taxon>Euteleostomi</taxon>
        <taxon>Archelosauria</taxon>
        <taxon>Archosauria</taxon>
        <taxon>Dinosauria</taxon>
        <taxon>Saurischia</taxon>
        <taxon>Theropoda</taxon>
        <taxon>Coelurosauria</taxon>
        <taxon>Aves</taxon>
        <taxon>Neognathae</taxon>
        <taxon>Neoaves</taxon>
        <taxon>Aequornithes</taxon>
        <taxon>Pelecaniformes</taxon>
        <taxon>Scopidae</taxon>
        <taxon>Scopus</taxon>
    </lineage>
</organism>
<proteinExistence type="predicted"/>
<reference evidence="1 2" key="1">
    <citation type="submission" date="2020-02" db="EMBL/GenBank/DDBJ databases">
        <title>Bird 10,000 Genomes (B10K) Project - Family phase.</title>
        <authorList>
            <person name="Zhang G."/>
        </authorList>
    </citation>
    <scope>NUCLEOTIDE SEQUENCE [LARGE SCALE GENOMIC DNA]</scope>
    <source>
        <strain evidence="1">B10K-DU-002-70</strain>
        <tissue evidence="1">Muscle</tissue>
    </source>
</reference>
<keyword evidence="2" id="KW-1185">Reference proteome</keyword>
<comment type="caution">
    <text evidence="1">The sequence shown here is derived from an EMBL/GenBank/DDBJ whole genome shotgun (WGS) entry which is preliminary data.</text>
</comment>
<accession>A0A7L4HK32</accession>
<evidence type="ECO:0000313" key="1">
    <source>
        <dbReference type="EMBL" id="NXX52973.1"/>
    </source>
</evidence>
<gene>
    <name evidence="1" type="primary">Rasef</name>
    <name evidence="1" type="ORF">SCOUMB_R12801</name>
</gene>
<feature type="non-terminal residue" evidence="1">
    <location>
        <position position="95"/>
    </location>
</feature>
<dbReference type="OrthoDB" id="9267600at2759"/>
<dbReference type="EMBL" id="VZTL01006016">
    <property type="protein sequence ID" value="NXX52973.1"/>
    <property type="molecule type" value="Genomic_DNA"/>
</dbReference>
<dbReference type="InterPro" id="IPR027417">
    <property type="entry name" value="P-loop_NTPase"/>
</dbReference>